<protein>
    <submittedName>
        <fullName evidence="1">Uncharacterized protein</fullName>
    </submittedName>
</protein>
<sequence length="67" mass="7321">MKYYVNKNKQPNGDNEVHTLTCAWSPAEHNRVYLGEFASCAPAVSKARQMGYNANGCAHCSSACHTS</sequence>
<dbReference type="Proteomes" id="UP000664056">
    <property type="component" value="Unassembled WGS sequence"/>
</dbReference>
<comment type="caution">
    <text evidence="1">The sequence shown here is derived from an EMBL/GenBank/DDBJ whole genome shotgun (WGS) entry which is preliminary data.</text>
</comment>
<proteinExistence type="predicted"/>
<reference evidence="1" key="1">
    <citation type="submission" date="2021-03" db="EMBL/GenBank/DDBJ databases">
        <title>Study of the foodborne Vibrio vulnificus isolates from China.</title>
        <authorList>
            <person name="Zheng Z."/>
            <person name="Ye L."/>
        </authorList>
    </citation>
    <scope>NUCLEOTIDE SEQUENCE</scope>
    <source>
        <strain evidence="1">Vv1582</strain>
    </source>
</reference>
<name>A0AAW4HA84_VIBVL</name>
<accession>A0AAW4HA84</accession>
<dbReference type="EMBL" id="JAFKOQ010000004">
    <property type="protein sequence ID" value="MBN8121850.1"/>
    <property type="molecule type" value="Genomic_DNA"/>
</dbReference>
<evidence type="ECO:0000313" key="2">
    <source>
        <dbReference type="Proteomes" id="UP000664056"/>
    </source>
</evidence>
<dbReference type="RefSeq" id="WP_080525999.1">
    <property type="nucleotide sequence ID" value="NZ_JAFKOQ010000004.1"/>
</dbReference>
<evidence type="ECO:0000313" key="1">
    <source>
        <dbReference type="EMBL" id="MBN8121850.1"/>
    </source>
</evidence>
<dbReference type="AlphaFoldDB" id="A0AAW4HA84"/>
<organism evidence="1 2">
    <name type="scientific">Vibrio vulnificus</name>
    <dbReference type="NCBI Taxonomy" id="672"/>
    <lineage>
        <taxon>Bacteria</taxon>
        <taxon>Pseudomonadati</taxon>
        <taxon>Pseudomonadota</taxon>
        <taxon>Gammaproteobacteria</taxon>
        <taxon>Vibrionales</taxon>
        <taxon>Vibrionaceae</taxon>
        <taxon>Vibrio</taxon>
    </lineage>
</organism>
<gene>
    <name evidence="1" type="ORF">J0J18_08910</name>
</gene>